<evidence type="ECO:0000313" key="2">
    <source>
        <dbReference type="EMBL" id="MBB5374492.1"/>
    </source>
</evidence>
<dbReference type="GO" id="GO:0005524">
    <property type="term" value="F:ATP binding"/>
    <property type="evidence" value="ECO:0007669"/>
    <property type="project" value="InterPro"/>
</dbReference>
<dbReference type="PANTHER" id="PTHR43581:SF4">
    <property type="entry name" value="ATP_GTP PHOSPHATASE"/>
    <property type="match status" value="1"/>
</dbReference>
<dbReference type="PANTHER" id="PTHR43581">
    <property type="entry name" value="ATP/GTP PHOSPHATASE"/>
    <property type="match status" value="1"/>
</dbReference>
<evidence type="ECO:0000259" key="1">
    <source>
        <dbReference type="Pfam" id="PF13304"/>
    </source>
</evidence>
<comment type="caution">
    <text evidence="2">The sequence shown here is derived from an EMBL/GenBank/DDBJ whole genome shotgun (WGS) entry which is preliminary data.</text>
</comment>
<evidence type="ECO:0000313" key="3">
    <source>
        <dbReference type="Proteomes" id="UP000553706"/>
    </source>
</evidence>
<dbReference type="AlphaFoldDB" id="A0A840VWJ1"/>
<dbReference type="Pfam" id="PF13304">
    <property type="entry name" value="AAA_21"/>
    <property type="match status" value="1"/>
</dbReference>
<dbReference type="RefSeq" id="WP_183267506.1">
    <property type="nucleotide sequence ID" value="NZ_JACHFJ010000019.1"/>
</dbReference>
<keyword evidence="3" id="KW-1185">Reference proteome</keyword>
<dbReference type="InterPro" id="IPR027417">
    <property type="entry name" value="P-loop_NTPase"/>
</dbReference>
<dbReference type="GO" id="GO:0016887">
    <property type="term" value="F:ATP hydrolysis activity"/>
    <property type="evidence" value="ECO:0007669"/>
    <property type="project" value="InterPro"/>
</dbReference>
<dbReference type="InterPro" id="IPR051396">
    <property type="entry name" value="Bact_Antivir_Def_Nuclease"/>
</dbReference>
<accession>A0A840VWJ1</accession>
<name>A0A840VWJ1_9PROT</name>
<dbReference type="Proteomes" id="UP000553706">
    <property type="component" value="Unassembled WGS sequence"/>
</dbReference>
<reference evidence="2 3" key="1">
    <citation type="submission" date="2020-08" db="EMBL/GenBank/DDBJ databases">
        <title>Genomic Encyclopedia of Type Strains, Phase IV (KMG-IV): sequencing the most valuable type-strain genomes for metagenomic binning, comparative biology and taxonomic classification.</title>
        <authorList>
            <person name="Goeker M."/>
        </authorList>
    </citation>
    <scope>NUCLEOTIDE SEQUENCE [LARGE SCALE GENOMIC DNA]</scope>
    <source>
        <strain evidence="2 3">DSM 27026</strain>
    </source>
</reference>
<proteinExistence type="predicted"/>
<dbReference type="EMBL" id="JACHFJ010000019">
    <property type="protein sequence ID" value="MBB5374492.1"/>
    <property type="molecule type" value="Genomic_DNA"/>
</dbReference>
<organism evidence="2 3">
    <name type="scientific">Acidocella aromatica</name>
    <dbReference type="NCBI Taxonomy" id="1303579"/>
    <lineage>
        <taxon>Bacteria</taxon>
        <taxon>Pseudomonadati</taxon>
        <taxon>Pseudomonadota</taxon>
        <taxon>Alphaproteobacteria</taxon>
        <taxon>Acetobacterales</taxon>
        <taxon>Acidocellaceae</taxon>
        <taxon>Acidocella</taxon>
    </lineage>
</organism>
<feature type="domain" description="ATPase AAA-type core" evidence="1">
    <location>
        <begin position="31"/>
        <end position="331"/>
    </location>
</feature>
<dbReference type="SUPFAM" id="SSF52540">
    <property type="entry name" value="P-loop containing nucleoside triphosphate hydrolases"/>
    <property type="match status" value="1"/>
</dbReference>
<dbReference type="Gene3D" id="3.40.50.300">
    <property type="entry name" value="P-loop containing nucleotide triphosphate hydrolases"/>
    <property type="match status" value="1"/>
</dbReference>
<sequence>MIIKRLELLNVKSFREPIDVKFDADKKLFAFSGINGSGKSTIIKSIWYIQKLYFANKAGKSEAFFEELNEFLSKDVAYISCEFCQGEATGSIKLFRHDGNFKIQIENEELFDLSWGKDIPENLILFIDSNRIVQNPKIDFTSISLENFSESKILTSIIENPNEIFSTIYEKIISDYIYSRLLPAKPDRLTYFHVAQKFFEKLIPHVSIKNFSGKHVENQFVLLGKNGSDSKSKQYDIRNFSSGEKALFSILNLLFLTNKISTIIIDEPENNFHSSLLMNFIGLLKDFCDGKVLSKLKELNSPESSKVIKEEWITSLYENMTISQVILATHSKDLIYRVFAYGKNFIVSDEIVPLEEENAETPLRLIGLSQVDKRVLFVEGKNDKLFLEGVLAGHDITIKDLSGGESVISTWKKIQKIKKELRNIDFVFLVDSDNRKYQILDDARAIDAEFCDASLLVLDRHEMESYLIDIDTIFDSIESLATTLGKEVISKENIVKEVEDSYVKTRVSSILKDSNNKTREFSNSKMADALWGSEAFKQMIKSKEYVTHDDVMSCFGEGFLESISGQIAITINETHTVYRKGLKYEDFINLCDGKAIFSRLCGRLGEVLGVTKKNVHDVILRKALSSDASLLKVEITNIIRKFPNYHSNLDSVSNLTLDLEDE</sequence>
<gene>
    <name evidence="2" type="ORF">HNP71_002766</name>
</gene>
<dbReference type="InterPro" id="IPR003959">
    <property type="entry name" value="ATPase_AAA_core"/>
</dbReference>
<keyword evidence="2" id="KW-0449">Lipoprotein</keyword>
<protein>
    <submittedName>
        <fullName evidence="2">ABC-type lipoprotein export system ATPase subunit</fullName>
    </submittedName>
</protein>